<dbReference type="EMBL" id="BTSY01000001">
    <property type="protein sequence ID" value="GMT11858.1"/>
    <property type="molecule type" value="Genomic_DNA"/>
</dbReference>
<keyword evidence="3" id="KW-1185">Reference proteome</keyword>
<accession>A0AAV5V098</accession>
<dbReference type="Proteomes" id="UP001432322">
    <property type="component" value="Unassembled WGS sequence"/>
</dbReference>
<organism evidence="2 3">
    <name type="scientific">Pristionchus fissidentatus</name>
    <dbReference type="NCBI Taxonomy" id="1538716"/>
    <lineage>
        <taxon>Eukaryota</taxon>
        <taxon>Metazoa</taxon>
        <taxon>Ecdysozoa</taxon>
        <taxon>Nematoda</taxon>
        <taxon>Chromadorea</taxon>
        <taxon>Rhabditida</taxon>
        <taxon>Rhabditina</taxon>
        <taxon>Diplogasteromorpha</taxon>
        <taxon>Diplogasteroidea</taxon>
        <taxon>Neodiplogasteridae</taxon>
        <taxon>Pristionchus</taxon>
    </lineage>
</organism>
<comment type="caution">
    <text evidence="2">The sequence shown here is derived from an EMBL/GenBank/DDBJ whole genome shotgun (WGS) entry which is preliminary data.</text>
</comment>
<feature type="region of interest" description="Disordered" evidence="1">
    <location>
        <begin position="1"/>
        <end position="99"/>
    </location>
</feature>
<sequence length="147" mass="16224">IFDARSAMSLDERSPRHRRSSLCSPRQVQDSPAAAASHRDKPKQSMSYAGDSMATDASSVDTTSSMKTDDDDVTSASPVTEQAAGDFSSPPRSTSPPDWMSKLTWAPRIPRIDYAPLRSHYYSDEDDDCPVPMKARKIDCTPIRLDL</sequence>
<evidence type="ECO:0000313" key="2">
    <source>
        <dbReference type="EMBL" id="GMT11858.1"/>
    </source>
</evidence>
<gene>
    <name evidence="2" type="ORF">PFISCL1PPCAC_3155</name>
</gene>
<evidence type="ECO:0000256" key="1">
    <source>
        <dbReference type="SAM" id="MobiDB-lite"/>
    </source>
</evidence>
<proteinExistence type="predicted"/>
<protein>
    <submittedName>
        <fullName evidence="2">Uncharacterized protein</fullName>
    </submittedName>
</protein>
<feature type="compositionally biased region" description="Polar residues" evidence="1">
    <location>
        <begin position="21"/>
        <end position="30"/>
    </location>
</feature>
<dbReference type="AlphaFoldDB" id="A0AAV5V098"/>
<reference evidence="2" key="1">
    <citation type="submission" date="2023-10" db="EMBL/GenBank/DDBJ databases">
        <title>Genome assembly of Pristionchus species.</title>
        <authorList>
            <person name="Yoshida K."/>
            <person name="Sommer R.J."/>
        </authorList>
    </citation>
    <scope>NUCLEOTIDE SEQUENCE</scope>
    <source>
        <strain evidence="2">RS5133</strain>
    </source>
</reference>
<evidence type="ECO:0000313" key="3">
    <source>
        <dbReference type="Proteomes" id="UP001432322"/>
    </source>
</evidence>
<name>A0AAV5V098_9BILA</name>
<feature type="compositionally biased region" description="Low complexity" evidence="1">
    <location>
        <begin position="51"/>
        <end position="66"/>
    </location>
</feature>
<feature type="non-terminal residue" evidence="2">
    <location>
        <position position="1"/>
    </location>
</feature>